<dbReference type="Gene3D" id="1.10.510.10">
    <property type="entry name" value="Transferase(Phosphotransferase) domain 1"/>
    <property type="match status" value="1"/>
</dbReference>
<reference evidence="2" key="1">
    <citation type="journal article" date="2020" name="Stud. Mycol.">
        <title>101 Dothideomycetes genomes: a test case for predicting lifestyles and emergence of pathogens.</title>
        <authorList>
            <person name="Haridas S."/>
            <person name="Albert R."/>
            <person name="Binder M."/>
            <person name="Bloem J."/>
            <person name="Labutti K."/>
            <person name="Salamov A."/>
            <person name="Andreopoulos B."/>
            <person name="Baker S."/>
            <person name="Barry K."/>
            <person name="Bills G."/>
            <person name="Bluhm B."/>
            <person name="Cannon C."/>
            <person name="Castanera R."/>
            <person name="Culley D."/>
            <person name="Daum C."/>
            <person name="Ezra D."/>
            <person name="Gonzalez J."/>
            <person name="Henrissat B."/>
            <person name="Kuo A."/>
            <person name="Liang C."/>
            <person name="Lipzen A."/>
            <person name="Lutzoni F."/>
            <person name="Magnuson J."/>
            <person name="Mondo S."/>
            <person name="Nolan M."/>
            <person name="Ohm R."/>
            <person name="Pangilinan J."/>
            <person name="Park H.-J."/>
            <person name="Ramirez L."/>
            <person name="Alfaro M."/>
            <person name="Sun H."/>
            <person name="Tritt A."/>
            <person name="Yoshinaga Y."/>
            <person name="Zwiers L.-H."/>
            <person name="Turgeon B."/>
            <person name="Goodwin S."/>
            <person name="Spatafora J."/>
            <person name="Crous P."/>
            <person name="Grigoriev I."/>
        </authorList>
    </citation>
    <scope>NUCLEOTIDE SEQUENCE</scope>
    <source>
        <strain evidence="2">CBS 101060</strain>
    </source>
</reference>
<evidence type="ECO:0000313" key="2">
    <source>
        <dbReference type="EMBL" id="KAF2835270.1"/>
    </source>
</evidence>
<evidence type="ECO:0008006" key="4">
    <source>
        <dbReference type="Google" id="ProtNLM"/>
    </source>
</evidence>
<protein>
    <recommendedName>
        <fullName evidence="4">Protein kinase domain-containing protein</fullName>
    </recommendedName>
</protein>
<sequence>MIQETPQSLRFGLSRSKQWRTMKQKATNYTTKIDVWSTGCVMAELMLGQPLSHHAPELVFNARGTAGWLQSLPASSPDRSRFTKSNIRAADWWRFTTLRYRCRRLSSNFHTNKSLNSNIRGQNHNETRLRRAHQTLDPDAECS</sequence>
<name>A0A9P4S3X5_9PEZI</name>
<feature type="compositionally biased region" description="Polar residues" evidence="1">
    <location>
        <begin position="113"/>
        <end position="122"/>
    </location>
</feature>
<organism evidence="2 3">
    <name type="scientific">Patellaria atrata CBS 101060</name>
    <dbReference type="NCBI Taxonomy" id="1346257"/>
    <lineage>
        <taxon>Eukaryota</taxon>
        <taxon>Fungi</taxon>
        <taxon>Dikarya</taxon>
        <taxon>Ascomycota</taxon>
        <taxon>Pezizomycotina</taxon>
        <taxon>Dothideomycetes</taxon>
        <taxon>Dothideomycetes incertae sedis</taxon>
        <taxon>Patellariales</taxon>
        <taxon>Patellariaceae</taxon>
        <taxon>Patellaria</taxon>
    </lineage>
</organism>
<evidence type="ECO:0000313" key="3">
    <source>
        <dbReference type="Proteomes" id="UP000799429"/>
    </source>
</evidence>
<keyword evidence="3" id="KW-1185">Reference proteome</keyword>
<dbReference type="AlphaFoldDB" id="A0A9P4S3X5"/>
<dbReference type="Proteomes" id="UP000799429">
    <property type="component" value="Unassembled WGS sequence"/>
</dbReference>
<dbReference type="OrthoDB" id="272141at2759"/>
<dbReference type="InterPro" id="IPR011009">
    <property type="entry name" value="Kinase-like_dom_sf"/>
</dbReference>
<gene>
    <name evidence="2" type="ORF">M501DRAFT_1034668</name>
</gene>
<accession>A0A9P4S3X5</accession>
<feature type="region of interest" description="Disordered" evidence="1">
    <location>
        <begin position="113"/>
        <end position="143"/>
    </location>
</feature>
<dbReference type="EMBL" id="MU006110">
    <property type="protein sequence ID" value="KAF2835270.1"/>
    <property type="molecule type" value="Genomic_DNA"/>
</dbReference>
<comment type="caution">
    <text evidence="2">The sequence shown here is derived from an EMBL/GenBank/DDBJ whole genome shotgun (WGS) entry which is preliminary data.</text>
</comment>
<dbReference type="SUPFAM" id="SSF56112">
    <property type="entry name" value="Protein kinase-like (PK-like)"/>
    <property type="match status" value="1"/>
</dbReference>
<evidence type="ECO:0000256" key="1">
    <source>
        <dbReference type="SAM" id="MobiDB-lite"/>
    </source>
</evidence>
<proteinExistence type="predicted"/>